<organism evidence="2 3">
    <name type="scientific">Nocardioides bigeumensis</name>
    <dbReference type="NCBI Taxonomy" id="433657"/>
    <lineage>
        <taxon>Bacteria</taxon>
        <taxon>Bacillati</taxon>
        <taxon>Actinomycetota</taxon>
        <taxon>Actinomycetes</taxon>
        <taxon>Propionibacteriales</taxon>
        <taxon>Nocardioidaceae</taxon>
        <taxon>Nocardioides</taxon>
    </lineage>
</organism>
<evidence type="ECO:0000256" key="1">
    <source>
        <dbReference type="SAM" id="MobiDB-lite"/>
    </source>
</evidence>
<accession>A0ABN2YHE7</accession>
<comment type="caution">
    <text evidence="2">The sequence shown here is derived from an EMBL/GenBank/DDBJ whole genome shotgun (WGS) entry which is preliminary data.</text>
</comment>
<feature type="compositionally biased region" description="Basic residues" evidence="1">
    <location>
        <begin position="51"/>
        <end position="61"/>
    </location>
</feature>
<dbReference type="EMBL" id="BAAAQQ010000012">
    <property type="protein sequence ID" value="GAA2127331.1"/>
    <property type="molecule type" value="Genomic_DNA"/>
</dbReference>
<feature type="region of interest" description="Disordered" evidence="1">
    <location>
        <begin position="1"/>
        <end position="100"/>
    </location>
</feature>
<reference evidence="2 3" key="1">
    <citation type="journal article" date="2019" name="Int. J. Syst. Evol. Microbiol.">
        <title>The Global Catalogue of Microorganisms (GCM) 10K type strain sequencing project: providing services to taxonomists for standard genome sequencing and annotation.</title>
        <authorList>
            <consortium name="The Broad Institute Genomics Platform"/>
            <consortium name="The Broad Institute Genome Sequencing Center for Infectious Disease"/>
            <person name="Wu L."/>
            <person name="Ma J."/>
        </authorList>
    </citation>
    <scope>NUCLEOTIDE SEQUENCE [LARGE SCALE GENOMIC DNA]</scope>
    <source>
        <strain evidence="2 3">JCM 16021</strain>
    </source>
</reference>
<dbReference type="Proteomes" id="UP001500575">
    <property type="component" value="Unassembled WGS sequence"/>
</dbReference>
<protein>
    <submittedName>
        <fullName evidence="2">Uncharacterized protein</fullName>
    </submittedName>
</protein>
<gene>
    <name evidence="2" type="ORF">GCM10009843_26610</name>
</gene>
<evidence type="ECO:0000313" key="2">
    <source>
        <dbReference type="EMBL" id="GAA2127331.1"/>
    </source>
</evidence>
<name>A0ABN2YHE7_9ACTN</name>
<proteinExistence type="predicted"/>
<evidence type="ECO:0000313" key="3">
    <source>
        <dbReference type="Proteomes" id="UP001500575"/>
    </source>
</evidence>
<feature type="compositionally biased region" description="Basic and acidic residues" evidence="1">
    <location>
        <begin position="1"/>
        <end position="18"/>
    </location>
</feature>
<feature type="compositionally biased region" description="Basic and acidic residues" evidence="1">
    <location>
        <begin position="72"/>
        <end position="85"/>
    </location>
</feature>
<keyword evidence="3" id="KW-1185">Reference proteome</keyword>
<sequence length="100" mass="10938">MPAQHRLADQHGGGDHADLPCLPPAHGGRAGEPGHDQEGSSGVARPGQQRPRLRQRGHARQYRPPAPAETADVPRTHNPGRDVKPSRILNRASDLRKRFE</sequence>